<comment type="caution">
    <text evidence="12">The sequence shown here is derived from an EMBL/GenBank/DDBJ whole genome shotgun (WGS) entry which is preliminary data.</text>
</comment>
<accession>A0A922N4V8</accession>
<evidence type="ECO:0000259" key="11">
    <source>
        <dbReference type="Pfam" id="PF25597"/>
    </source>
</evidence>
<evidence type="ECO:0000256" key="1">
    <source>
        <dbReference type="ARBA" id="ARBA00001971"/>
    </source>
</evidence>
<keyword evidence="6 8" id="KW-0408">Iron</keyword>
<dbReference type="InterPro" id="IPR057670">
    <property type="entry name" value="SH3_retrovirus"/>
</dbReference>
<dbReference type="EMBL" id="NRDI02000037">
    <property type="protein sequence ID" value="KAI1507594.1"/>
    <property type="molecule type" value="Genomic_DNA"/>
</dbReference>
<dbReference type="Pfam" id="PF25597">
    <property type="entry name" value="SH3_retrovirus"/>
    <property type="match status" value="1"/>
</dbReference>
<dbReference type="GO" id="GO:0004497">
    <property type="term" value="F:monooxygenase activity"/>
    <property type="evidence" value="ECO:0007669"/>
    <property type="project" value="UniProtKB-KW"/>
</dbReference>
<dbReference type="Proteomes" id="UP000249757">
    <property type="component" value="Unassembled WGS sequence"/>
</dbReference>
<evidence type="ECO:0000313" key="13">
    <source>
        <dbReference type="Proteomes" id="UP000249757"/>
    </source>
</evidence>
<evidence type="ECO:0000256" key="5">
    <source>
        <dbReference type="ARBA" id="ARBA00023002"/>
    </source>
</evidence>
<organism evidence="12 13">
    <name type="scientific">Pyrenophora tritici-repentis</name>
    <dbReference type="NCBI Taxonomy" id="45151"/>
    <lineage>
        <taxon>Eukaryota</taxon>
        <taxon>Fungi</taxon>
        <taxon>Dikarya</taxon>
        <taxon>Ascomycota</taxon>
        <taxon>Pezizomycotina</taxon>
        <taxon>Dothideomycetes</taxon>
        <taxon>Pleosporomycetidae</taxon>
        <taxon>Pleosporales</taxon>
        <taxon>Pleosporineae</taxon>
        <taxon>Pleosporaceae</taxon>
        <taxon>Pyrenophora</taxon>
    </lineage>
</organism>
<dbReference type="PRINTS" id="PR00385">
    <property type="entry name" value="P450"/>
</dbReference>
<comment type="cofactor">
    <cofactor evidence="1 8">
        <name>heme</name>
        <dbReference type="ChEBI" id="CHEBI:30413"/>
    </cofactor>
</comment>
<dbReference type="GO" id="GO:0005506">
    <property type="term" value="F:iron ion binding"/>
    <property type="evidence" value="ECO:0007669"/>
    <property type="project" value="InterPro"/>
</dbReference>
<dbReference type="PRINTS" id="PR00463">
    <property type="entry name" value="EP450I"/>
</dbReference>
<evidence type="ECO:0000256" key="4">
    <source>
        <dbReference type="ARBA" id="ARBA00022723"/>
    </source>
</evidence>
<name>A0A922N4V8_9PLEO</name>
<dbReference type="Pfam" id="PF00067">
    <property type="entry name" value="p450"/>
    <property type="match status" value="1"/>
</dbReference>
<dbReference type="InterPro" id="IPR036396">
    <property type="entry name" value="Cyt_P450_sf"/>
</dbReference>
<feature type="binding site" description="axial binding residue" evidence="8">
    <location>
        <position position="543"/>
    </location>
    <ligand>
        <name>heme</name>
        <dbReference type="ChEBI" id="CHEBI:30413"/>
    </ligand>
    <ligandPart>
        <name>Fe</name>
        <dbReference type="ChEBI" id="CHEBI:18248"/>
    </ligandPart>
</feature>
<evidence type="ECO:0000256" key="2">
    <source>
        <dbReference type="ARBA" id="ARBA00010617"/>
    </source>
</evidence>
<keyword evidence="5 9" id="KW-0560">Oxidoreductase</keyword>
<sequence>MTDDTKRGKGRLQRFDPKAWIGYLVGYRSTNIFRIWVPSIGKVISTRDVVFDEEVVYSGEHKEVMDNLIHSTTEEIAAWIRTIELPPRPNPTREELGTFYEDETIARAPENGRLEYDEAGRKVVPYPTPPHTPPPAALLAQMLTNVEHPFRDDDTGGYGLQSEETAYGKQGLDTGYGKQGLASGILHPEHRMLKEPWAAAFMAGTKAGNVQNLAGERLDKAKLERIMRNGKKPHRSQLPPPPQANGLREDHEFLSSNFNFYFLKVLTLANIVTNLAFDVITAVTFGLDYRTMEEPHFRYVVEAIEKSNVRLGVLMQAPELALSRGFDRQLFFKAKEGGAKFVKFLRELLQQRLKKGPAGPVKDIFSFLQQCKHPDSSTGLSPIEISTETATFIVAGTDTTSTAMASLSHYLSWSPRCYSRAREEVRTIFDSEGDIVFGPKLNSCVFLRACLDEALRITPPAGGPLWREVEIGGTQINGDYIPAGCEVGSGIYAMHRSPQNWSDPDTYIPERWLPNKGAAKSENQEHKNLRQPYFPFNIGPRSCVGKPLAIAQIMLTFAHLLWKFDFRIADAEELCSTIDDIVPPEYMLQDYISGQKHGPILQFCSRS</sequence>
<evidence type="ECO:0000256" key="10">
    <source>
        <dbReference type="SAM" id="MobiDB-lite"/>
    </source>
</evidence>
<keyword evidence="7 9" id="KW-0503">Monooxygenase</keyword>
<comment type="similarity">
    <text evidence="2 9">Belongs to the cytochrome P450 family.</text>
</comment>
<dbReference type="InterPro" id="IPR002401">
    <property type="entry name" value="Cyt_P450_E_grp-I"/>
</dbReference>
<dbReference type="GO" id="GO:0020037">
    <property type="term" value="F:heme binding"/>
    <property type="evidence" value="ECO:0007669"/>
    <property type="project" value="InterPro"/>
</dbReference>
<reference evidence="13" key="1">
    <citation type="journal article" date="2022" name="Microb. Genom.">
        <title>A global pangenome for the wheat fungal pathogen Pyrenophora tritici-repentis and prediction of effector protein structural homology.</title>
        <authorList>
            <person name="Moolhuijzen P.M."/>
            <person name="See P.T."/>
            <person name="Shi G."/>
            <person name="Powell H.R."/>
            <person name="Cockram J."/>
            <person name="Jorgensen L.N."/>
            <person name="Benslimane H."/>
            <person name="Strelkov S.E."/>
            <person name="Turner J."/>
            <person name="Liu Z."/>
            <person name="Moffat C.S."/>
        </authorList>
    </citation>
    <scope>NUCLEOTIDE SEQUENCE [LARGE SCALE GENOMIC DNA]</scope>
</reference>
<protein>
    <submittedName>
        <fullName evidence="12">Cytochrome P450</fullName>
    </submittedName>
</protein>
<keyword evidence="3 8" id="KW-0349">Heme</keyword>
<dbReference type="AlphaFoldDB" id="A0A922N4V8"/>
<evidence type="ECO:0000313" key="12">
    <source>
        <dbReference type="EMBL" id="KAI1507594.1"/>
    </source>
</evidence>
<dbReference type="InterPro" id="IPR017972">
    <property type="entry name" value="Cyt_P450_CS"/>
</dbReference>
<evidence type="ECO:0000256" key="8">
    <source>
        <dbReference type="PIRSR" id="PIRSR602401-1"/>
    </source>
</evidence>
<keyword evidence="13" id="KW-1185">Reference proteome</keyword>
<evidence type="ECO:0000256" key="6">
    <source>
        <dbReference type="ARBA" id="ARBA00023004"/>
    </source>
</evidence>
<feature type="domain" description="Retroviral polymerase SH3-like" evidence="11">
    <location>
        <begin position="12"/>
        <end position="61"/>
    </location>
</feature>
<dbReference type="InterPro" id="IPR001128">
    <property type="entry name" value="Cyt_P450"/>
</dbReference>
<dbReference type="InterPro" id="IPR050121">
    <property type="entry name" value="Cytochrome_P450_monoxygenase"/>
</dbReference>
<feature type="region of interest" description="Disordered" evidence="10">
    <location>
        <begin position="229"/>
        <end position="248"/>
    </location>
</feature>
<evidence type="ECO:0000256" key="7">
    <source>
        <dbReference type="ARBA" id="ARBA00023033"/>
    </source>
</evidence>
<dbReference type="GO" id="GO:0016705">
    <property type="term" value="F:oxidoreductase activity, acting on paired donors, with incorporation or reduction of molecular oxygen"/>
    <property type="evidence" value="ECO:0007669"/>
    <property type="project" value="InterPro"/>
</dbReference>
<dbReference type="PANTHER" id="PTHR24305:SF237">
    <property type="entry name" value="CYTOCHROME P450 MONOOXYGENASE ATNE-RELATED"/>
    <property type="match status" value="1"/>
</dbReference>
<dbReference type="PROSITE" id="PS00086">
    <property type="entry name" value="CYTOCHROME_P450"/>
    <property type="match status" value="1"/>
</dbReference>
<evidence type="ECO:0000256" key="3">
    <source>
        <dbReference type="ARBA" id="ARBA00022617"/>
    </source>
</evidence>
<evidence type="ECO:0000256" key="9">
    <source>
        <dbReference type="RuleBase" id="RU000461"/>
    </source>
</evidence>
<gene>
    <name evidence="12" type="ORF">Ptr86124_013451</name>
</gene>
<dbReference type="Gene3D" id="1.10.630.10">
    <property type="entry name" value="Cytochrome P450"/>
    <property type="match status" value="1"/>
</dbReference>
<proteinExistence type="inferred from homology"/>
<dbReference type="PANTHER" id="PTHR24305">
    <property type="entry name" value="CYTOCHROME P450"/>
    <property type="match status" value="1"/>
</dbReference>
<keyword evidence="4 8" id="KW-0479">Metal-binding</keyword>
<dbReference type="SUPFAM" id="SSF48264">
    <property type="entry name" value="Cytochrome P450"/>
    <property type="match status" value="1"/>
</dbReference>